<feature type="domain" description="RNase H type-1" evidence="1">
    <location>
        <begin position="83"/>
        <end position="161"/>
    </location>
</feature>
<comment type="caution">
    <text evidence="2">The sequence shown here is derived from an EMBL/GenBank/DDBJ whole genome shotgun (WGS) entry which is preliminary data.</text>
</comment>
<keyword evidence="3" id="KW-1185">Reference proteome</keyword>
<dbReference type="CDD" id="cd06222">
    <property type="entry name" value="RNase_H_like"/>
    <property type="match status" value="1"/>
</dbReference>
<dbReference type="GO" id="GO:0004523">
    <property type="term" value="F:RNA-DNA hybrid ribonuclease activity"/>
    <property type="evidence" value="ECO:0007669"/>
    <property type="project" value="InterPro"/>
</dbReference>
<dbReference type="InterPro" id="IPR052929">
    <property type="entry name" value="RNase_H-like_EbsB-rel"/>
</dbReference>
<dbReference type="PANTHER" id="PTHR47074">
    <property type="entry name" value="BNAC02G40300D PROTEIN"/>
    <property type="match status" value="1"/>
</dbReference>
<reference evidence="3" key="1">
    <citation type="journal article" date="2019" name="Nat. Commun.">
        <title>The genome of broomcorn millet.</title>
        <authorList>
            <person name="Zou C."/>
            <person name="Miki D."/>
            <person name="Li D."/>
            <person name="Tang Q."/>
            <person name="Xiao L."/>
            <person name="Rajput S."/>
            <person name="Deng P."/>
            <person name="Jia W."/>
            <person name="Huang R."/>
            <person name="Zhang M."/>
            <person name="Sun Y."/>
            <person name="Hu J."/>
            <person name="Fu X."/>
            <person name="Schnable P.S."/>
            <person name="Li F."/>
            <person name="Zhang H."/>
            <person name="Feng B."/>
            <person name="Zhu X."/>
            <person name="Liu R."/>
            <person name="Schnable J.C."/>
            <person name="Zhu J.-K."/>
            <person name="Zhang H."/>
        </authorList>
    </citation>
    <scope>NUCLEOTIDE SEQUENCE [LARGE SCALE GENOMIC DNA]</scope>
</reference>
<dbReference type="OrthoDB" id="695489at2759"/>
<gene>
    <name evidence="2" type="ORF">C2845_PM09G13790</name>
</gene>
<dbReference type="STRING" id="4540.A0A3L6S0G2"/>
<evidence type="ECO:0000313" key="2">
    <source>
        <dbReference type="EMBL" id="RLN12711.1"/>
    </source>
</evidence>
<proteinExistence type="predicted"/>
<accession>A0A3L6S0G2</accession>
<sequence length="183" mass="19600">MDVLQAEVCSPSVAAMVVCDAWSLWTGRNARRHDRKVWEPGAAVRYISSLLQDLASLKVPPKPNRPSASATWRRPDEGWVKVNTDAAFDAAMCTGSAGVVIRDHAGVVLAAATRWLGSVPDVLTAEALAAREGLELTLECGFGKAVLEVHCSELKAMLESSDGRRSSIGGAEPPLTLEELKIH</sequence>
<name>A0A3L6S0G2_PANMI</name>
<dbReference type="InterPro" id="IPR002156">
    <property type="entry name" value="RNaseH_domain"/>
</dbReference>
<dbReference type="GO" id="GO:0003676">
    <property type="term" value="F:nucleic acid binding"/>
    <property type="evidence" value="ECO:0007669"/>
    <property type="project" value="InterPro"/>
</dbReference>
<dbReference type="Proteomes" id="UP000275267">
    <property type="component" value="Unassembled WGS sequence"/>
</dbReference>
<dbReference type="EMBL" id="PQIB02000006">
    <property type="protein sequence ID" value="RLN12711.1"/>
    <property type="molecule type" value="Genomic_DNA"/>
</dbReference>
<evidence type="ECO:0000259" key="1">
    <source>
        <dbReference type="Pfam" id="PF13456"/>
    </source>
</evidence>
<protein>
    <recommendedName>
        <fullName evidence="1">RNase H type-1 domain-containing protein</fullName>
    </recommendedName>
</protein>
<dbReference type="InterPro" id="IPR044730">
    <property type="entry name" value="RNase_H-like_dom_plant"/>
</dbReference>
<dbReference type="Pfam" id="PF13456">
    <property type="entry name" value="RVT_3"/>
    <property type="match status" value="1"/>
</dbReference>
<dbReference type="AlphaFoldDB" id="A0A3L6S0G2"/>
<evidence type="ECO:0000313" key="3">
    <source>
        <dbReference type="Proteomes" id="UP000275267"/>
    </source>
</evidence>
<dbReference type="PANTHER" id="PTHR47074:SF11">
    <property type="entry name" value="REVERSE TRANSCRIPTASE-LIKE PROTEIN"/>
    <property type="match status" value="1"/>
</dbReference>
<organism evidence="2 3">
    <name type="scientific">Panicum miliaceum</name>
    <name type="common">Proso millet</name>
    <name type="synonym">Broomcorn millet</name>
    <dbReference type="NCBI Taxonomy" id="4540"/>
    <lineage>
        <taxon>Eukaryota</taxon>
        <taxon>Viridiplantae</taxon>
        <taxon>Streptophyta</taxon>
        <taxon>Embryophyta</taxon>
        <taxon>Tracheophyta</taxon>
        <taxon>Spermatophyta</taxon>
        <taxon>Magnoliopsida</taxon>
        <taxon>Liliopsida</taxon>
        <taxon>Poales</taxon>
        <taxon>Poaceae</taxon>
        <taxon>PACMAD clade</taxon>
        <taxon>Panicoideae</taxon>
        <taxon>Panicodae</taxon>
        <taxon>Paniceae</taxon>
        <taxon>Panicinae</taxon>
        <taxon>Panicum</taxon>
        <taxon>Panicum sect. Panicum</taxon>
    </lineage>
</organism>